<protein>
    <recommendedName>
        <fullName evidence="2">CobW/HypB/UreG nucleotide-binding domain-containing protein</fullName>
    </recommendedName>
</protein>
<dbReference type="InterPro" id="IPR051316">
    <property type="entry name" value="Zinc-reg_GTPase_activator"/>
</dbReference>
<evidence type="ECO:0000313" key="4">
    <source>
        <dbReference type="EMBL" id="SZX77524.1"/>
    </source>
</evidence>
<dbReference type="SUPFAM" id="SSF52540">
    <property type="entry name" value="P-loop containing nucleoside triphosphate hydrolases"/>
    <property type="match status" value="1"/>
</dbReference>
<organism evidence="3 5">
    <name type="scientific">Tetradesmus obliquus</name>
    <name type="common">Green alga</name>
    <name type="synonym">Acutodesmus obliquus</name>
    <dbReference type="NCBI Taxonomy" id="3088"/>
    <lineage>
        <taxon>Eukaryota</taxon>
        <taxon>Viridiplantae</taxon>
        <taxon>Chlorophyta</taxon>
        <taxon>core chlorophytes</taxon>
        <taxon>Chlorophyceae</taxon>
        <taxon>CS clade</taxon>
        <taxon>Sphaeropleales</taxon>
        <taxon>Scenedesmaceae</taxon>
        <taxon>Tetradesmus</taxon>
    </lineage>
</organism>
<reference evidence="3 5" key="1">
    <citation type="submission" date="2016-10" db="EMBL/GenBank/DDBJ databases">
        <authorList>
            <person name="Cai Z."/>
        </authorList>
    </citation>
    <scope>NUCLEOTIDE SEQUENCE [LARGE SCALE GENOMIC DNA]</scope>
</reference>
<evidence type="ECO:0000256" key="1">
    <source>
        <dbReference type="SAM" id="MobiDB-lite"/>
    </source>
</evidence>
<dbReference type="EMBL" id="FNXT01001288">
    <property type="protein sequence ID" value="SZX77524.1"/>
    <property type="molecule type" value="Genomic_DNA"/>
</dbReference>
<dbReference type="InterPro" id="IPR003495">
    <property type="entry name" value="CobW/HypB/UreG_nucleotide-bd"/>
</dbReference>
<dbReference type="STRING" id="3088.A0A383VMH9"/>
<dbReference type="PANTHER" id="PTHR13748">
    <property type="entry name" value="COBW-RELATED"/>
    <property type="match status" value="1"/>
</dbReference>
<dbReference type="AlphaFoldDB" id="A0A383VMH9"/>
<dbReference type="Pfam" id="PF02492">
    <property type="entry name" value="cobW"/>
    <property type="match status" value="1"/>
</dbReference>
<feature type="domain" description="CobW/HypB/UreG nucleotide-binding" evidence="2">
    <location>
        <begin position="12"/>
        <end position="184"/>
    </location>
</feature>
<evidence type="ECO:0000313" key="5">
    <source>
        <dbReference type="Proteomes" id="UP000256970"/>
    </source>
</evidence>
<dbReference type="Proteomes" id="UP000256970">
    <property type="component" value="Unassembled WGS sequence"/>
</dbReference>
<feature type="region of interest" description="Disordered" evidence="1">
    <location>
        <begin position="227"/>
        <end position="258"/>
    </location>
</feature>
<accession>A0A383VMH9</accession>
<gene>
    <name evidence="4" type="ORF">BQ4739_LOCUS17881</name>
    <name evidence="3" type="ORF">BQ4739_LOCUS6541</name>
</gene>
<name>A0A383VMH9_TETOB</name>
<evidence type="ECO:0000313" key="3">
    <source>
        <dbReference type="EMBL" id="SZX66100.1"/>
    </source>
</evidence>
<proteinExistence type="predicted"/>
<keyword evidence="5" id="KW-1185">Reference proteome</keyword>
<dbReference type="EMBL" id="FNXT01000686">
    <property type="protein sequence ID" value="SZX66100.1"/>
    <property type="molecule type" value="Genomic_DNA"/>
</dbReference>
<dbReference type="CDD" id="cd03112">
    <property type="entry name" value="CobW-like"/>
    <property type="match status" value="1"/>
</dbReference>
<dbReference type="GO" id="GO:0005737">
    <property type="term" value="C:cytoplasm"/>
    <property type="evidence" value="ECO:0007669"/>
    <property type="project" value="TreeGrafter"/>
</dbReference>
<dbReference type="Gene3D" id="3.40.50.300">
    <property type="entry name" value="P-loop containing nucleotide triphosphate hydrolases"/>
    <property type="match status" value="1"/>
</dbReference>
<dbReference type="PANTHER" id="PTHR13748:SF46">
    <property type="entry name" value="ZINC CHAPERONE YEIR"/>
    <property type="match status" value="1"/>
</dbReference>
<sequence>MTQPRRLKLPIPVTIITGALGVGKTTAICTLLQNKPSHEVWCIIVNEFGAVGLDAVAIEASCPDGSAVVKQLAGGCMCCVLSGPLSAAIAQIIRQAKPDRVIIEPSGLGHPGGLIDILQGPHLCTSLQLNAVICLVDLSVFDPATLMANSTAADQVTVADVLVGSKADAAAAAGAAEALQQWAADKLFPVKQEVVISAHGQLDTCWLHAPRSAAAAALMVKPGSSSSRARQQQAAADTSLQGMQLRDQPASKAAQEGTAAPAAAVNAASAGQPCRVPGTGLQAAGCGSCGWVFDQQDIFDQVLLLQLLQLVQPAVLRLKGVFRVAQKQWVMPLSLPAPQQQQQQQQQAVLPTTELDELQQSTASSKAWQLQPVCYRGPSMVEVIVSTPPAAVMTAEATGVTSNPEAQLHAALNAFLQQQNGAAGGGSQCSEAQGAAQAGAGIGKLSLNGAASLQLNSTWQLLEEALLACLQRK</sequence>
<evidence type="ECO:0000259" key="2">
    <source>
        <dbReference type="Pfam" id="PF02492"/>
    </source>
</evidence>
<dbReference type="InterPro" id="IPR027417">
    <property type="entry name" value="P-loop_NTPase"/>
</dbReference>
<feature type="compositionally biased region" description="Low complexity" evidence="1">
    <location>
        <begin position="227"/>
        <end position="236"/>
    </location>
</feature>